<evidence type="ECO:0000313" key="1">
    <source>
        <dbReference type="EMBL" id="KAL2825721.1"/>
    </source>
</evidence>
<dbReference type="EMBL" id="JBFXLS010000034">
    <property type="protein sequence ID" value="KAL2825721.1"/>
    <property type="molecule type" value="Genomic_DNA"/>
</dbReference>
<organism evidence="1 2">
    <name type="scientific">Aspergillus cavernicola</name>
    <dbReference type="NCBI Taxonomy" id="176166"/>
    <lineage>
        <taxon>Eukaryota</taxon>
        <taxon>Fungi</taxon>
        <taxon>Dikarya</taxon>
        <taxon>Ascomycota</taxon>
        <taxon>Pezizomycotina</taxon>
        <taxon>Eurotiomycetes</taxon>
        <taxon>Eurotiomycetidae</taxon>
        <taxon>Eurotiales</taxon>
        <taxon>Aspergillaceae</taxon>
        <taxon>Aspergillus</taxon>
        <taxon>Aspergillus subgen. Nidulantes</taxon>
    </lineage>
</organism>
<proteinExistence type="predicted"/>
<dbReference type="Proteomes" id="UP001610335">
    <property type="component" value="Unassembled WGS sequence"/>
</dbReference>
<accession>A0ABR4IDA1</accession>
<reference evidence="1 2" key="1">
    <citation type="submission" date="2024-07" db="EMBL/GenBank/DDBJ databases">
        <title>Section-level genome sequencing and comparative genomics of Aspergillus sections Usti and Cavernicolus.</title>
        <authorList>
            <consortium name="Lawrence Berkeley National Laboratory"/>
            <person name="Nybo J.L."/>
            <person name="Vesth T.C."/>
            <person name="Theobald S."/>
            <person name="Frisvad J.C."/>
            <person name="Larsen T.O."/>
            <person name="Kjaerboelling I."/>
            <person name="Rothschild-Mancinelli K."/>
            <person name="Lyhne E.K."/>
            <person name="Kogle M.E."/>
            <person name="Barry K."/>
            <person name="Clum A."/>
            <person name="Na H."/>
            <person name="Ledsgaard L."/>
            <person name="Lin J."/>
            <person name="Lipzen A."/>
            <person name="Kuo A."/>
            <person name="Riley R."/>
            <person name="Mondo S."/>
            <person name="LaButti K."/>
            <person name="Haridas S."/>
            <person name="Pangalinan J."/>
            <person name="Salamov A.A."/>
            <person name="Simmons B.A."/>
            <person name="Magnuson J.K."/>
            <person name="Chen J."/>
            <person name="Drula E."/>
            <person name="Henrissat B."/>
            <person name="Wiebenga A."/>
            <person name="Lubbers R.J."/>
            <person name="Gomes A.C."/>
            <person name="Makela M.R."/>
            <person name="Stajich J."/>
            <person name="Grigoriev I.V."/>
            <person name="Mortensen U.H."/>
            <person name="De vries R.P."/>
            <person name="Baker S.E."/>
            <person name="Andersen M.R."/>
        </authorList>
    </citation>
    <scope>NUCLEOTIDE SEQUENCE [LARGE SCALE GENOMIC DNA]</scope>
    <source>
        <strain evidence="1 2">CBS 600.67</strain>
    </source>
</reference>
<protein>
    <submittedName>
        <fullName evidence="1">Uncharacterized protein</fullName>
    </submittedName>
</protein>
<gene>
    <name evidence="1" type="ORF">BDW59DRAFT_145780</name>
</gene>
<evidence type="ECO:0000313" key="2">
    <source>
        <dbReference type="Proteomes" id="UP001610335"/>
    </source>
</evidence>
<keyword evidence="2" id="KW-1185">Reference proteome</keyword>
<name>A0ABR4IDA1_9EURO</name>
<comment type="caution">
    <text evidence="1">The sequence shown here is derived from an EMBL/GenBank/DDBJ whole genome shotgun (WGS) entry which is preliminary data.</text>
</comment>
<sequence length="291" mass="32840">MRYKYPKQRHQNLRICSCWAFSIQQQSKASPFARCKMAFSLKNNFVSSTTYNTLPRLYEVAAVPKDHADDLNALRALLVKHSIPSSVSVRLIHKHFDTTDGEVMAFKEVPVPSQGTVYSLGPLKPIQESLQLRPVHYYIDETGSFQAYEYTSAQVPDLSGYQSFLAEFGTLIIERGLQRKLGLKLNSKMDKTGWAEFEFRDNRTTIIIPDGMPIPDGIDPDSESNIVTEWGAMDLDGPPLQRSCYICVHTCVSHPKSKSKLQKDTEIYLGGQKIPFGSPVYTIVNAVIKVW</sequence>